<dbReference type="RefSeq" id="XP_007748661.1">
    <property type="nucleotide sequence ID" value="XM_007750471.1"/>
</dbReference>
<dbReference type="GO" id="GO:0016740">
    <property type="term" value="F:transferase activity"/>
    <property type="evidence" value="ECO:0007669"/>
    <property type="project" value="UniProtKB-KW"/>
</dbReference>
<keyword evidence="2" id="KW-0808">Transferase</keyword>
<comment type="similarity">
    <text evidence="1">Belongs to the gamma-glutamylcyclotransferase family.</text>
</comment>
<dbReference type="SUPFAM" id="SSF110857">
    <property type="entry name" value="Gamma-glutamyl cyclotransferase-like"/>
    <property type="match status" value="1"/>
</dbReference>
<sequence>MKRTSLGLYRTNIPVWYFFYGTLGDPEVLKHHLNLDTEASLIPAHVEGGDVRLWAGKYKALVDSPGSAKVFESGFLVQSREEDALRFYETDKYEAVRCRIFTDDGIFRGLTFRFDGVPEDLA</sequence>
<dbReference type="Proteomes" id="UP000019471">
    <property type="component" value="Unassembled WGS sequence"/>
</dbReference>
<dbReference type="PANTHER" id="PTHR31544:SF4">
    <property type="entry name" value="GAMMA-GLUTAMYLCYCLOTRANSFERASE-RELATED"/>
    <property type="match status" value="1"/>
</dbReference>
<dbReference type="OrthoDB" id="3262926at2759"/>
<dbReference type="Pfam" id="PF06094">
    <property type="entry name" value="GGACT"/>
    <property type="match status" value="1"/>
</dbReference>
<dbReference type="HOGENOM" id="CLU_1959720_0_0_1"/>
<dbReference type="InterPro" id="IPR045038">
    <property type="entry name" value="AIG2-like"/>
</dbReference>
<evidence type="ECO:0000256" key="2">
    <source>
        <dbReference type="ARBA" id="ARBA00022679"/>
    </source>
</evidence>
<dbReference type="InterPro" id="IPR013024">
    <property type="entry name" value="GGCT-like"/>
</dbReference>
<accession>W9WRE1</accession>
<feature type="domain" description="Gamma-glutamylcyclotransferase AIG2-like" evidence="4">
    <location>
        <begin position="17"/>
        <end position="105"/>
    </location>
</feature>
<evidence type="ECO:0000259" key="4">
    <source>
        <dbReference type="Pfam" id="PF06094"/>
    </source>
</evidence>
<evidence type="ECO:0000313" key="5">
    <source>
        <dbReference type="EMBL" id="EXJ67246.1"/>
    </source>
</evidence>
<protein>
    <recommendedName>
        <fullName evidence="3">Putative gamma-glutamylcyclotransferase</fullName>
    </recommendedName>
</protein>
<evidence type="ECO:0000256" key="3">
    <source>
        <dbReference type="ARBA" id="ARBA00030602"/>
    </source>
</evidence>
<dbReference type="InterPro" id="IPR009288">
    <property type="entry name" value="AIG2-like_dom"/>
</dbReference>
<proteinExistence type="inferred from homology"/>
<gene>
    <name evidence="5" type="ORF">A1O5_09893</name>
</gene>
<dbReference type="AlphaFoldDB" id="W9WRE1"/>
<comment type="caution">
    <text evidence="5">The sequence shown here is derived from an EMBL/GenBank/DDBJ whole genome shotgun (WGS) entry which is preliminary data.</text>
</comment>
<reference evidence="5 6" key="1">
    <citation type="submission" date="2013-03" db="EMBL/GenBank/DDBJ databases">
        <title>The Genome Sequence of Cladophialophora psammophila CBS 110553.</title>
        <authorList>
            <consortium name="The Broad Institute Genomics Platform"/>
            <person name="Cuomo C."/>
            <person name="de Hoog S."/>
            <person name="Gorbushina A."/>
            <person name="Walker B."/>
            <person name="Young S.K."/>
            <person name="Zeng Q."/>
            <person name="Gargeya S."/>
            <person name="Fitzgerald M."/>
            <person name="Haas B."/>
            <person name="Abouelleil A."/>
            <person name="Allen A.W."/>
            <person name="Alvarado L."/>
            <person name="Arachchi H.M."/>
            <person name="Berlin A.M."/>
            <person name="Chapman S.B."/>
            <person name="Gainer-Dewar J."/>
            <person name="Goldberg J."/>
            <person name="Griggs A."/>
            <person name="Gujja S."/>
            <person name="Hansen M."/>
            <person name="Howarth C."/>
            <person name="Imamovic A."/>
            <person name="Ireland A."/>
            <person name="Larimer J."/>
            <person name="McCowan C."/>
            <person name="Murphy C."/>
            <person name="Pearson M."/>
            <person name="Poon T.W."/>
            <person name="Priest M."/>
            <person name="Roberts A."/>
            <person name="Saif S."/>
            <person name="Shea T."/>
            <person name="Sisk P."/>
            <person name="Sykes S."/>
            <person name="Wortman J."/>
            <person name="Nusbaum C."/>
            <person name="Birren B."/>
        </authorList>
    </citation>
    <scope>NUCLEOTIDE SEQUENCE [LARGE SCALE GENOMIC DNA]</scope>
    <source>
        <strain evidence="5 6">CBS 110553</strain>
    </source>
</reference>
<dbReference type="Gene3D" id="3.10.490.10">
    <property type="entry name" value="Gamma-glutamyl cyclotransferase-like"/>
    <property type="match status" value="1"/>
</dbReference>
<keyword evidence="6" id="KW-1185">Reference proteome</keyword>
<name>W9WRE1_9EURO</name>
<organism evidence="5 6">
    <name type="scientific">Cladophialophora psammophila CBS 110553</name>
    <dbReference type="NCBI Taxonomy" id="1182543"/>
    <lineage>
        <taxon>Eukaryota</taxon>
        <taxon>Fungi</taxon>
        <taxon>Dikarya</taxon>
        <taxon>Ascomycota</taxon>
        <taxon>Pezizomycotina</taxon>
        <taxon>Eurotiomycetes</taxon>
        <taxon>Chaetothyriomycetidae</taxon>
        <taxon>Chaetothyriales</taxon>
        <taxon>Herpotrichiellaceae</taxon>
        <taxon>Cladophialophora</taxon>
    </lineage>
</organism>
<evidence type="ECO:0000313" key="6">
    <source>
        <dbReference type="Proteomes" id="UP000019471"/>
    </source>
</evidence>
<dbReference type="CDD" id="cd06661">
    <property type="entry name" value="GGCT_like"/>
    <property type="match status" value="1"/>
</dbReference>
<dbReference type="EMBL" id="AMGX01000017">
    <property type="protein sequence ID" value="EXJ67246.1"/>
    <property type="molecule type" value="Genomic_DNA"/>
</dbReference>
<dbReference type="InterPro" id="IPR036568">
    <property type="entry name" value="GGCT-like_sf"/>
</dbReference>
<dbReference type="GeneID" id="19194588"/>
<dbReference type="PANTHER" id="PTHR31544">
    <property type="entry name" value="AIG2-LIKE PROTEIN D"/>
    <property type="match status" value="1"/>
</dbReference>
<evidence type="ECO:0000256" key="1">
    <source>
        <dbReference type="ARBA" id="ARBA00008861"/>
    </source>
</evidence>